<sequence>MRLIVITGTCGAGKSTLRDSLPGMLDPERYACVDSDEVGLNWWDYAGTDREEKYGEDTLKRAAGMAAGKDLVFVSCLNPQDYFARAAAPEEITATFFIALCPPDEVIEKRLKARPEERGFTSDEIIRPHLEYNRWFRKNRGKFSLFLDNGNETVEETTRKIAAFIQTLPG</sequence>
<gene>
    <name evidence="1" type="ORF">SAMN06297397_2083</name>
</gene>
<dbReference type="Proteomes" id="UP000192328">
    <property type="component" value="Unassembled WGS sequence"/>
</dbReference>
<evidence type="ECO:0000313" key="2">
    <source>
        <dbReference type="Proteomes" id="UP000192328"/>
    </source>
</evidence>
<dbReference type="EMBL" id="FWXZ01000004">
    <property type="protein sequence ID" value="SMC70907.1"/>
    <property type="molecule type" value="Genomic_DNA"/>
</dbReference>
<keyword evidence="1" id="KW-0418">Kinase</keyword>
<evidence type="ECO:0000313" key="1">
    <source>
        <dbReference type="EMBL" id="SMC70907.1"/>
    </source>
</evidence>
<keyword evidence="2" id="KW-1185">Reference proteome</keyword>
<organism evidence="1 2">
    <name type="scientific">Aristaeella lactis</name>
    <dbReference type="NCBI Taxonomy" id="3046383"/>
    <lineage>
        <taxon>Bacteria</taxon>
        <taxon>Bacillati</taxon>
        <taxon>Bacillota</taxon>
        <taxon>Clostridia</taxon>
        <taxon>Eubacteriales</taxon>
        <taxon>Aristaeellaceae</taxon>
        <taxon>Aristaeella</taxon>
    </lineage>
</organism>
<protein>
    <submittedName>
        <fullName evidence="1">Guanylate kinase</fullName>
    </submittedName>
</protein>
<proteinExistence type="predicted"/>
<accession>A0AC61PML5</accession>
<comment type="caution">
    <text evidence="1">The sequence shown here is derived from an EMBL/GenBank/DDBJ whole genome shotgun (WGS) entry which is preliminary data.</text>
</comment>
<keyword evidence="1" id="KW-0808">Transferase</keyword>
<reference evidence="1" key="1">
    <citation type="submission" date="2017-04" db="EMBL/GenBank/DDBJ databases">
        <authorList>
            <person name="Varghese N."/>
            <person name="Submissions S."/>
        </authorList>
    </citation>
    <scope>NUCLEOTIDE SEQUENCE</scope>
    <source>
        <strain evidence="1">WTE2008</strain>
    </source>
</reference>
<name>A0AC61PML5_9FIRM</name>